<dbReference type="Gene3D" id="3.90.190.10">
    <property type="entry name" value="Protein tyrosine phosphatase superfamily"/>
    <property type="match status" value="3"/>
</dbReference>
<dbReference type="InterPro" id="IPR029021">
    <property type="entry name" value="Prot-tyrosine_phosphatase-like"/>
</dbReference>
<evidence type="ECO:0000256" key="1">
    <source>
        <dbReference type="ARBA" id="ARBA00022912"/>
    </source>
</evidence>
<feature type="region of interest" description="Disordered" evidence="2">
    <location>
        <begin position="1"/>
        <end position="22"/>
    </location>
</feature>
<accession>A0AAV5AA99</accession>
<feature type="domain" description="Tyrosine-protein phosphatase" evidence="3">
    <location>
        <begin position="33"/>
        <end position="154"/>
    </location>
</feature>
<dbReference type="AlphaFoldDB" id="A0AAV5AA99"/>
<feature type="region of interest" description="Disordered" evidence="2">
    <location>
        <begin position="339"/>
        <end position="367"/>
    </location>
</feature>
<dbReference type="InterPro" id="IPR020422">
    <property type="entry name" value="TYR_PHOSPHATASE_DUAL_dom"/>
</dbReference>
<evidence type="ECO:0000313" key="5">
    <source>
        <dbReference type="Proteomes" id="UP001050691"/>
    </source>
</evidence>
<feature type="compositionally biased region" description="Pro residues" evidence="2">
    <location>
        <begin position="1"/>
        <end position="20"/>
    </location>
</feature>
<keyword evidence="5" id="KW-1185">Reference proteome</keyword>
<dbReference type="GO" id="GO:0004721">
    <property type="term" value="F:phosphoprotein phosphatase activity"/>
    <property type="evidence" value="ECO:0007669"/>
    <property type="project" value="UniProtKB-KW"/>
</dbReference>
<dbReference type="SMART" id="SM00195">
    <property type="entry name" value="DSPc"/>
    <property type="match status" value="1"/>
</dbReference>
<reference evidence="4" key="1">
    <citation type="submission" date="2021-10" db="EMBL/GenBank/DDBJ databases">
        <title>De novo Genome Assembly of Clathrus columnatus (Basidiomycota, Fungi) Using Illumina and Nanopore Sequence Data.</title>
        <authorList>
            <person name="Ogiso-Tanaka E."/>
            <person name="Itagaki H."/>
            <person name="Hosoya T."/>
            <person name="Hosaka K."/>
        </authorList>
    </citation>
    <scope>NUCLEOTIDE SEQUENCE</scope>
    <source>
        <strain evidence="4">MO-923</strain>
    </source>
</reference>
<comment type="caution">
    <text evidence="4">The sequence shown here is derived from an EMBL/GenBank/DDBJ whole genome shotgun (WGS) entry which is preliminary data.</text>
</comment>
<dbReference type="EMBL" id="BPWL01000005">
    <property type="protein sequence ID" value="GJJ10627.1"/>
    <property type="molecule type" value="Genomic_DNA"/>
</dbReference>
<dbReference type="PANTHER" id="PTHR10159">
    <property type="entry name" value="DUAL SPECIFICITY PROTEIN PHOSPHATASE"/>
    <property type="match status" value="1"/>
</dbReference>
<sequence>MSGPMVFPPPPPPPPPPPAQLTPRPFYFTVTRPPDEIIPNCLYLGGLSAALDSGVMSMLGITHILSVCPECTWDVPTHLAIHVDDTPDENILVRLPEACDFIQRAIDSGGKIFVHLMKSRGIMTKDALAYIKSKRPVARPNFGFIEQLDIWQACNYNPTVTHPVYAAWKRKHDDEHGLLLSNASEPIRLADKLYIVEDLPSTAQPLASFLRRNNITFLLTLCPYQSISMSESTPLVERCHLNLSDGLSEDLILRLPEAIAFIERGLKDAQQRQLQNEEGAVLVHSPTTEFTALMSLYEACNGDPSPDHPEILKFRQRKKEEEESRKFRGFRQNMDAPWIMWQPPAGSSSSHDNEEPIKNPGQSILRF</sequence>
<organism evidence="4 5">
    <name type="scientific">Clathrus columnatus</name>
    <dbReference type="NCBI Taxonomy" id="1419009"/>
    <lineage>
        <taxon>Eukaryota</taxon>
        <taxon>Fungi</taxon>
        <taxon>Dikarya</taxon>
        <taxon>Basidiomycota</taxon>
        <taxon>Agaricomycotina</taxon>
        <taxon>Agaricomycetes</taxon>
        <taxon>Phallomycetidae</taxon>
        <taxon>Phallales</taxon>
        <taxon>Clathraceae</taxon>
        <taxon>Clathrus</taxon>
    </lineage>
</organism>
<evidence type="ECO:0000259" key="3">
    <source>
        <dbReference type="SMART" id="SM00195"/>
    </source>
</evidence>
<keyword evidence="1" id="KW-0378">Hydrolase</keyword>
<keyword evidence="1" id="KW-0904">Protein phosphatase</keyword>
<dbReference type="GO" id="GO:0005737">
    <property type="term" value="C:cytoplasm"/>
    <property type="evidence" value="ECO:0007669"/>
    <property type="project" value="TreeGrafter"/>
</dbReference>
<dbReference type="SUPFAM" id="SSF52799">
    <property type="entry name" value="(Phosphotyrosine protein) phosphatases II"/>
    <property type="match status" value="2"/>
</dbReference>
<dbReference type="SUPFAM" id="SSF101447">
    <property type="entry name" value="Formin homology 2 domain (FH2 domain)"/>
    <property type="match status" value="1"/>
</dbReference>
<dbReference type="GO" id="GO:0043409">
    <property type="term" value="P:negative regulation of MAPK cascade"/>
    <property type="evidence" value="ECO:0007669"/>
    <property type="project" value="TreeGrafter"/>
</dbReference>
<protein>
    <recommendedName>
        <fullName evidence="3">Tyrosine-protein phosphatase domain-containing protein</fullName>
    </recommendedName>
</protein>
<evidence type="ECO:0000313" key="4">
    <source>
        <dbReference type="EMBL" id="GJJ10627.1"/>
    </source>
</evidence>
<dbReference type="Proteomes" id="UP001050691">
    <property type="component" value="Unassembled WGS sequence"/>
</dbReference>
<dbReference type="PANTHER" id="PTHR10159:SF519">
    <property type="entry name" value="DUAL SPECIFICITY PROTEIN PHOSPHATASE MPK3"/>
    <property type="match status" value="1"/>
</dbReference>
<name>A0AAV5AA99_9AGAM</name>
<evidence type="ECO:0000256" key="2">
    <source>
        <dbReference type="SAM" id="MobiDB-lite"/>
    </source>
</evidence>
<proteinExistence type="predicted"/>
<dbReference type="CDD" id="cd14498">
    <property type="entry name" value="DSP"/>
    <property type="match status" value="1"/>
</dbReference>
<gene>
    <name evidence="4" type="ORF">Clacol_004854</name>
</gene>